<reference evidence="3 4" key="1">
    <citation type="submission" date="2016-08" db="EMBL/GenBank/DDBJ databases">
        <title>Genomes of anaerobic fungi encode conserved fungal cellulosomes for biomass hydrolysis.</title>
        <authorList>
            <consortium name="DOE Joint Genome Institute"/>
            <person name="Haitjema C.H."/>
            <person name="Gilmore S.P."/>
            <person name="Henske J.K."/>
            <person name="Solomon K.V."/>
            <person name="De Groot R."/>
            <person name="Kuo A."/>
            <person name="Mondo S.J."/>
            <person name="Salamov A.A."/>
            <person name="Labutti K."/>
            <person name="Zhao Z."/>
            <person name="Chiniquy J."/>
            <person name="Barry K."/>
            <person name="Brewer H.M."/>
            <person name="Purvine S.O."/>
            <person name="Wright A.T."/>
            <person name="Boxma B."/>
            <person name="Van Alen T."/>
            <person name="Hackstein J.H."/>
            <person name="Baker S.E."/>
            <person name="Grigoriev I.V."/>
            <person name="O'Malley M.A."/>
        </authorList>
    </citation>
    <scope>NUCLEOTIDE SEQUENCE [LARGE SCALE GENOMIC DNA]</scope>
    <source>
        <strain evidence="4">finn</strain>
    </source>
</reference>
<dbReference type="GO" id="GO:0016567">
    <property type="term" value="P:protein ubiquitination"/>
    <property type="evidence" value="ECO:0007669"/>
    <property type="project" value="TreeGrafter"/>
</dbReference>
<feature type="repeat" description="WD" evidence="2">
    <location>
        <begin position="328"/>
        <end position="370"/>
    </location>
</feature>
<reference evidence="3 4" key="2">
    <citation type="submission" date="2016-08" db="EMBL/GenBank/DDBJ databases">
        <title>Pervasive Adenine N6-methylation of Active Genes in Fungi.</title>
        <authorList>
            <consortium name="DOE Joint Genome Institute"/>
            <person name="Mondo S.J."/>
            <person name="Dannebaum R.O."/>
            <person name="Kuo R.C."/>
            <person name="Labutti K."/>
            <person name="Haridas S."/>
            <person name="Kuo A."/>
            <person name="Salamov A."/>
            <person name="Ahrendt S.R."/>
            <person name="Lipzen A."/>
            <person name="Sullivan W."/>
            <person name="Andreopoulos W.B."/>
            <person name="Clum A."/>
            <person name="Lindquist E."/>
            <person name="Daum C."/>
            <person name="Ramamoorthy G.K."/>
            <person name="Gryganskyi A."/>
            <person name="Culley D."/>
            <person name="Magnuson J.K."/>
            <person name="James T.Y."/>
            <person name="O'Malley M.A."/>
            <person name="Stajich J.E."/>
            <person name="Spatafora J.W."/>
            <person name="Visel A."/>
            <person name="Grigoriev I.V."/>
        </authorList>
    </citation>
    <scope>NUCLEOTIDE SEQUENCE [LARGE SCALE GENOMIC DNA]</scope>
    <source>
        <strain evidence="4">finn</strain>
    </source>
</reference>
<dbReference type="OrthoDB" id="361494at2759"/>
<dbReference type="PANTHER" id="PTHR14205:SF15">
    <property type="entry name" value="EARP AND GARP COMPLEX-INTERACTING PROTEIN 1"/>
    <property type="match status" value="1"/>
</dbReference>
<evidence type="ECO:0000313" key="3">
    <source>
        <dbReference type="EMBL" id="ORX57259.1"/>
    </source>
</evidence>
<sequence length="1041" mass="120840">MITNEKKQKNLISTLSSWRKSLTYSNKINPQNYVDTFRIDVEDESEEKWPTSIATNGDYIAYTSAVKKTNFVIYKDLAESKFDIIEENNENNSERGSSEDMNSNEESWEYISRYSTVHKNSYNYPLYNVSWEKNFIALGSENGRVNLLKISNESLENSEGTIIPDDETMCEMQSLNTKVMPSLPNQFVFSQRIHSVELNPTPISKNISPTHFIATERNLIHLWNIERQFYVNNEQTELDTIYKAKFCPHLSSSHLIAAAGSNGKLQIYDSTKFNKNGIVWKCTSSKKNIEITDIAWNPFVPYWLAVSRSDAIVNIWDLRYNKGHVGQISGHYHSIKSIAWSNTHSEILATGSLDRSFNTWNFKNGSYYTLENKKNKNTLFEEYNSNILNNENILNLEDYEQQKILNAKLVTSYKEEYGGGIINVISSKSKPDVFYALTNNNEIFIHTLKNDLYEEMISYKYDSLQSLERKVEVNNYERNIGNAYKNIISLSKLQKEESVLADLIDMCTPYPEIKSETWEFPSLKKSEENISNNCEQKYIKQFKEDLEKYSFKLPPGYACQDEKWLGGINEELKEEIKIVQLRINTLSSIKSNKWEFITENKEKLLEVLEKDQLFMEADEIKQMISCLISHDHLTSLKIGLKLNKIFNEQEERDYSDLTEINHILLFPTVYDTDDNMITLIPELESTMSRNSVDPTALTDPSTHIYSKNILLKVFIDDEDSINKIPMHAYHSLTNLLQDPNLIIPLLELEIKIDEIVNNKNLLKEDIDTQIINVVKEKYIIEDIPQKENDENDESLLSKVFTGHQKNSISVTTNRLYLDALLRNSMFEEFFYTSMDLFMQYFQLDFSRTIISTIDRIALAKVKEYIDQIYQRIASDITDVINDIQQIQTFNKESFEQLFKKLTDNILMVADLIALLNKIGVLCSNGIQIIPLLDDKGGIFFNYTQSFLIELIEQLSSSLYSFIATVKIISDKTNYGFSTDNLKNQVIEKIVINEDIIKRKPLYDYYKIKSYNENFELTINTIDCIINDLNNFDNLNIDLNNL</sequence>
<dbReference type="SMART" id="SM00320">
    <property type="entry name" value="WD40"/>
    <property type="match status" value="3"/>
</dbReference>
<dbReference type="PROSITE" id="PS50082">
    <property type="entry name" value="WD_REPEATS_2"/>
    <property type="match status" value="1"/>
</dbReference>
<evidence type="ECO:0000256" key="2">
    <source>
        <dbReference type="PROSITE-ProRule" id="PRU00221"/>
    </source>
</evidence>
<keyword evidence="2" id="KW-0853">WD repeat</keyword>
<dbReference type="InterPro" id="IPR015943">
    <property type="entry name" value="WD40/YVTN_repeat-like_dom_sf"/>
</dbReference>
<evidence type="ECO:0000313" key="4">
    <source>
        <dbReference type="Proteomes" id="UP000193719"/>
    </source>
</evidence>
<dbReference type="InterPro" id="IPR001680">
    <property type="entry name" value="WD40_rpt"/>
</dbReference>
<comment type="similarity">
    <text evidence="1">Belongs to the WD repeat EIPR1 family.</text>
</comment>
<gene>
    <name evidence="3" type="ORF">BCR36DRAFT_409569</name>
</gene>
<proteinExistence type="inferred from homology"/>
<dbReference type="PROSITE" id="PS50294">
    <property type="entry name" value="WD_REPEATS_REGION"/>
    <property type="match status" value="1"/>
</dbReference>
<dbReference type="InterPro" id="IPR036322">
    <property type="entry name" value="WD40_repeat_dom_sf"/>
</dbReference>
<evidence type="ECO:0000256" key="1">
    <source>
        <dbReference type="ARBA" id="ARBA00005672"/>
    </source>
</evidence>
<dbReference type="EMBL" id="MCFH01000006">
    <property type="protein sequence ID" value="ORX57259.1"/>
    <property type="molecule type" value="Genomic_DNA"/>
</dbReference>
<organism evidence="3 4">
    <name type="scientific">Piromyces finnis</name>
    <dbReference type="NCBI Taxonomy" id="1754191"/>
    <lineage>
        <taxon>Eukaryota</taxon>
        <taxon>Fungi</taxon>
        <taxon>Fungi incertae sedis</taxon>
        <taxon>Chytridiomycota</taxon>
        <taxon>Chytridiomycota incertae sedis</taxon>
        <taxon>Neocallimastigomycetes</taxon>
        <taxon>Neocallimastigales</taxon>
        <taxon>Neocallimastigaceae</taxon>
        <taxon>Piromyces</taxon>
    </lineage>
</organism>
<dbReference type="STRING" id="1754191.A0A1Y1VJA7"/>
<name>A0A1Y1VJA7_9FUNG</name>
<dbReference type="Proteomes" id="UP000193719">
    <property type="component" value="Unassembled WGS sequence"/>
</dbReference>
<dbReference type="PANTHER" id="PTHR14205">
    <property type="entry name" value="WD-REPEAT PROTEIN"/>
    <property type="match status" value="1"/>
</dbReference>
<accession>A0A1Y1VJA7</accession>
<dbReference type="AlphaFoldDB" id="A0A1Y1VJA7"/>
<dbReference type="Gene3D" id="2.130.10.10">
    <property type="entry name" value="YVTN repeat-like/Quinoprotein amine dehydrogenase"/>
    <property type="match status" value="1"/>
</dbReference>
<protein>
    <submittedName>
        <fullName evidence="3">WD40 repeat-like protein</fullName>
    </submittedName>
</protein>
<comment type="caution">
    <text evidence="3">The sequence shown here is derived from an EMBL/GenBank/DDBJ whole genome shotgun (WGS) entry which is preliminary data.</text>
</comment>
<keyword evidence="4" id="KW-1185">Reference proteome</keyword>
<dbReference type="InterPro" id="IPR040323">
    <property type="entry name" value="EIPR1"/>
</dbReference>
<dbReference type="SUPFAM" id="SSF50978">
    <property type="entry name" value="WD40 repeat-like"/>
    <property type="match status" value="1"/>
</dbReference>